<dbReference type="InterPro" id="IPR043128">
    <property type="entry name" value="Rev_trsase/Diguanyl_cyclase"/>
</dbReference>
<proteinExistence type="predicted"/>
<evidence type="ECO:0000313" key="2">
    <source>
        <dbReference type="EMBL" id="KAJ1215641.1"/>
    </source>
</evidence>
<comment type="caution">
    <text evidence="2">The sequence shown here is derived from an EMBL/GenBank/DDBJ whole genome shotgun (WGS) entry which is preliminary data.</text>
</comment>
<feature type="transmembrane region" description="Helical" evidence="1">
    <location>
        <begin position="221"/>
        <end position="245"/>
    </location>
</feature>
<dbReference type="AlphaFoldDB" id="A0AAV7WSK3"/>
<dbReference type="SUPFAM" id="SSF56672">
    <property type="entry name" value="DNA/RNA polymerases"/>
    <property type="match status" value="1"/>
</dbReference>
<gene>
    <name evidence="2" type="ORF">NDU88_003249</name>
</gene>
<reference evidence="2" key="1">
    <citation type="journal article" date="2022" name="bioRxiv">
        <title>Sequencing and chromosome-scale assembly of the giantPleurodeles waltlgenome.</title>
        <authorList>
            <person name="Brown T."/>
            <person name="Elewa A."/>
            <person name="Iarovenko S."/>
            <person name="Subramanian E."/>
            <person name="Araus A.J."/>
            <person name="Petzold A."/>
            <person name="Susuki M."/>
            <person name="Suzuki K.-i.T."/>
            <person name="Hayashi T."/>
            <person name="Toyoda A."/>
            <person name="Oliveira C."/>
            <person name="Osipova E."/>
            <person name="Leigh N.D."/>
            <person name="Simon A."/>
            <person name="Yun M.H."/>
        </authorList>
    </citation>
    <scope>NUCLEOTIDE SEQUENCE</scope>
    <source>
        <strain evidence="2">20211129_DDA</strain>
        <tissue evidence="2">Liver</tissue>
    </source>
</reference>
<keyword evidence="1" id="KW-1133">Transmembrane helix</keyword>
<dbReference type="Proteomes" id="UP001066276">
    <property type="component" value="Chromosome 1_1"/>
</dbReference>
<evidence type="ECO:0000256" key="1">
    <source>
        <dbReference type="SAM" id="Phobius"/>
    </source>
</evidence>
<sequence>MRTLQLKPALRTTTTKVFAFGLSALLLLAGVFRNDVMHVAQTVSTNICVTKSGSGMLLSFRMAEKLALVSFAFSVHHESIEGLVAEHSQLLNGIGCLKDKLIHLHIDQSILLVALKHCWVAFHLRPKVGKELRKLEMACIIERVEGPIPWVLMIVVTWKPKQPGEVRICVDMRLPNVAIRCERHLTSTIDDIVSEVSGSRWYSPCTGVWGHMLASLAFFRLVLLFTHPFLVITTLFLALLGLILFL</sequence>
<dbReference type="PANTHER" id="PTHR37984">
    <property type="entry name" value="PROTEIN CBG26694"/>
    <property type="match status" value="1"/>
</dbReference>
<protein>
    <submittedName>
        <fullName evidence="2">Uncharacterized protein</fullName>
    </submittedName>
</protein>
<dbReference type="PANTHER" id="PTHR37984:SF9">
    <property type="entry name" value="INTEGRASE CATALYTIC DOMAIN-CONTAINING PROTEIN"/>
    <property type="match status" value="1"/>
</dbReference>
<dbReference type="InterPro" id="IPR043502">
    <property type="entry name" value="DNA/RNA_pol_sf"/>
</dbReference>
<evidence type="ECO:0000313" key="3">
    <source>
        <dbReference type="Proteomes" id="UP001066276"/>
    </source>
</evidence>
<dbReference type="Gene3D" id="3.30.70.270">
    <property type="match status" value="1"/>
</dbReference>
<dbReference type="Gene3D" id="3.10.10.10">
    <property type="entry name" value="HIV Type 1 Reverse Transcriptase, subunit A, domain 1"/>
    <property type="match status" value="1"/>
</dbReference>
<name>A0AAV7WSK3_PLEWA</name>
<keyword evidence="3" id="KW-1185">Reference proteome</keyword>
<keyword evidence="1" id="KW-0812">Transmembrane</keyword>
<dbReference type="EMBL" id="JANPWB010000001">
    <property type="protein sequence ID" value="KAJ1215641.1"/>
    <property type="molecule type" value="Genomic_DNA"/>
</dbReference>
<keyword evidence="1" id="KW-0472">Membrane</keyword>
<dbReference type="InterPro" id="IPR050951">
    <property type="entry name" value="Retrovirus_Pol_polyprotein"/>
</dbReference>
<organism evidence="2 3">
    <name type="scientific">Pleurodeles waltl</name>
    <name type="common">Iberian ribbed newt</name>
    <dbReference type="NCBI Taxonomy" id="8319"/>
    <lineage>
        <taxon>Eukaryota</taxon>
        <taxon>Metazoa</taxon>
        <taxon>Chordata</taxon>
        <taxon>Craniata</taxon>
        <taxon>Vertebrata</taxon>
        <taxon>Euteleostomi</taxon>
        <taxon>Amphibia</taxon>
        <taxon>Batrachia</taxon>
        <taxon>Caudata</taxon>
        <taxon>Salamandroidea</taxon>
        <taxon>Salamandridae</taxon>
        <taxon>Pleurodelinae</taxon>
        <taxon>Pleurodeles</taxon>
    </lineage>
</organism>
<accession>A0AAV7WSK3</accession>